<evidence type="ECO:0008006" key="3">
    <source>
        <dbReference type="Google" id="ProtNLM"/>
    </source>
</evidence>
<dbReference type="Pfam" id="PF13772">
    <property type="entry name" value="AIG2_2"/>
    <property type="match status" value="1"/>
</dbReference>
<dbReference type="InterPro" id="IPR013024">
    <property type="entry name" value="GGCT-like"/>
</dbReference>
<dbReference type="CDD" id="cd06661">
    <property type="entry name" value="GGCT_like"/>
    <property type="match status" value="1"/>
</dbReference>
<sequence length="155" mass="16750">MGEGSANIIYFAYGSNMCPQQMAVRCPGGRAFGQAELRDWQFLINTRTYATVKASPGAATHGVLWSLTPGHIIALDDYEAVADGMYRKMSLIVQKVGDPVEALVYIDPVCEFGQPGSDYLQTILDGAAYFGLPSEYIAGLARDWGAENVTSGSRE</sequence>
<dbReference type="InterPro" id="IPR036568">
    <property type="entry name" value="GGCT-like_sf"/>
</dbReference>
<dbReference type="EMBL" id="UINC01147900">
    <property type="protein sequence ID" value="SVD39493.1"/>
    <property type="molecule type" value="Genomic_DNA"/>
</dbReference>
<dbReference type="GO" id="GO:0003839">
    <property type="term" value="F:gamma-glutamylcyclotransferase activity"/>
    <property type="evidence" value="ECO:0007669"/>
    <property type="project" value="InterPro"/>
</dbReference>
<reference evidence="2" key="1">
    <citation type="submission" date="2018-05" db="EMBL/GenBank/DDBJ databases">
        <authorList>
            <person name="Lanie J.A."/>
            <person name="Ng W.-L."/>
            <person name="Kazmierczak K.M."/>
            <person name="Andrzejewski T.M."/>
            <person name="Davidsen T.M."/>
            <person name="Wayne K.J."/>
            <person name="Tettelin H."/>
            <person name="Glass J.I."/>
            <person name="Rusch D."/>
            <person name="Podicherti R."/>
            <person name="Tsui H.-C.T."/>
            <person name="Winkler M.E."/>
        </authorList>
    </citation>
    <scope>NUCLEOTIDE SEQUENCE</scope>
</reference>
<dbReference type="PANTHER" id="PTHR12935:SF0">
    <property type="entry name" value="GAMMA-GLUTAMYLCYCLOTRANSFERASE"/>
    <property type="match status" value="1"/>
</dbReference>
<evidence type="ECO:0000313" key="2">
    <source>
        <dbReference type="EMBL" id="SVD39493.1"/>
    </source>
</evidence>
<name>A0A382UZ16_9ZZZZ</name>
<dbReference type="Gene3D" id="3.10.490.10">
    <property type="entry name" value="Gamma-glutamyl cyclotransferase-like"/>
    <property type="match status" value="1"/>
</dbReference>
<dbReference type="PANTHER" id="PTHR12935">
    <property type="entry name" value="GAMMA-GLUTAMYLCYCLOTRANSFERASE"/>
    <property type="match status" value="1"/>
</dbReference>
<accession>A0A382UZ16</accession>
<keyword evidence="1" id="KW-0456">Lyase</keyword>
<protein>
    <recommendedName>
        <fullName evidence="3">Gamma-glutamylcyclotransferase AIG2-like domain-containing protein</fullName>
    </recommendedName>
</protein>
<evidence type="ECO:0000256" key="1">
    <source>
        <dbReference type="ARBA" id="ARBA00023239"/>
    </source>
</evidence>
<gene>
    <name evidence="2" type="ORF">METZ01_LOCUS392347</name>
</gene>
<organism evidence="2">
    <name type="scientific">marine metagenome</name>
    <dbReference type="NCBI Taxonomy" id="408172"/>
    <lineage>
        <taxon>unclassified sequences</taxon>
        <taxon>metagenomes</taxon>
        <taxon>ecological metagenomes</taxon>
    </lineage>
</organism>
<dbReference type="SUPFAM" id="SSF110857">
    <property type="entry name" value="Gamma-glutamyl cyclotransferase-like"/>
    <property type="match status" value="1"/>
</dbReference>
<dbReference type="AlphaFoldDB" id="A0A382UZ16"/>
<proteinExistence type="predicted"/>
<dbReference type="InterPro" id="IPR017939">
    <property type="entry name" value="G-Glutamylcylcotransferase"/>
</dbReference>